<organism evidence="2">
    <name type="scientific">Clastoptera arizonana</name>
    <name type="common">Arizona spittle bug</name>
    <dbReference type="NCBI Taxonomy" id="38151"/>
    <lineage>
        <taxon>Eukaryota</taxon>
        <taxon>Metazoa</taxon>
        <taxon>Ecdysozoa</taxon>
        <taxon>Arthropoda</taxon>
        <taxon>Hexapoda</taxon>
        <taxon>Insecta</taxon>
        <taxon>Pterygota</taxon>
        <taxon>Neoptera</taxon>
        <taxon>Paraneoptera</taxon>
        <taxon>Hemiptera</taxon>
        <taxon>Auchenorrhyncha</taxon>
        <taxon>Cercopoidea</taxon>
        <taxon>Clastopteridae</taxon>
        <taxon>Clastoptera</taxon>
    </lineage>
</organism>
<gene>
    <name evidence="2" type="ORF">g.4345</name>
</gene>
<reference evidence="2" key="1">
    <citation type="submission" date="2015-12" db="EMBL/GenBank/DDBJ databases">
        <title>De novo transcriptome assembly of four potential Pierce s Disease insect vectors from Arizona vineyards.</title>
        <authorList>
            <person name="Tassone E.E."/>
        </authorList>
    </citation>
    <scope>NUCLEOTIDE SEQUENCE</scope>
</reference>
<evidence type="ECO:0000313" key="2">
    <source>
        <dbReference type="EMBL" id="JAS30624.1"/>
    </source>
</evidence>
<sequence>MKLIILLSCCLLTKAGELNVDLSLLLRALDGQVSKQLKLQGVLNENKLFQGILLYNRTLNYIIQLAKKQDERAIVPGKALYKKGGPQFLNIKHDQMNIKFRFDWSLTEYHNLLEKLDETKVLWEEFIKTYLRNTPWFLYGQTKEESENKEKKTQ</sequence>
<dbReference type="AlphaFoldDB" id="A0A1B6DY81"/>
<feature type="chain" id="PRO_5012972441" evidence="1">
    <location>
        <begin position="16"/>
        <end position="154"/>
    </location>
</feature>
<accession>A0A1B6DY81</accession>
<protein>
    <submittedName>
        <fullName evidence="2">Uncharacterized protein</fullName>
    </submittedName>
</protein>
<proteinExistence type="predicted"/>
<name>A0A1B6DY81_9HEMI</name>
<evidence type="ECO:0000256" key="1">
    <source>
        <dbReference type="SAM" id="SignalP"/>
    </source>
</evidence>
<dbReference type="EMBL" id="GEDC01006674">
    <property type="protein sequence ID" value="JAS30624.1"/>
    <property type="molecule type" value="Transcribed_RNA"/>
</dbReference>
<keyword evidence="1" id="KW-0732">Signal</keyword>
<feature type="signal peptide" evidence="1">
    <location>
        <begin position="1"/>
        <end position="15"/>
    </location>
</feature>